<evidence type="ECO:0000313" key="3">
    <source>
        <dbReference type="Proteomes" id="UP001248536"/>
    </source>
</evidence>
<dbReference type="Proteomes" id="UP001248536">
    <property type="component" value="Unassembled WGS sequence"/>
</dbReference>
<reference evidence="2 3" key="1">
    <citation type="submission" date="2022-06" db="EMBL/GenBank/DDBJ databases">
        <title>Haloarcula sp. a new haloarchaeum isolate from saline soil.</title>
        <authorList>
            <person name="Strakova D."/>
            <person name="Galisteo C."/>
            <person name="Sanchez-Porro C."/>
            <person name="Ventosa A."/>
        </authorList>
    </citation>
    <scope>NUCLEOTIDE SEQUENCE [LARGE SCALE GENOMIC DNA]</scope>
    <source>
        <strain evidence="2 3">JCM 15760</strain>
    </source>
</reference>
<dbReference type="EMBL" id="JAMQCP010000002">
    <property type="protein sequence ID" value="MDS0254259.1"/>
    <property type="molecule type" value="Genomic_DNA"/>
</dbReference>
<dbReference type="Gene3D" id="2.60.120.380">
    <property type="match status" value="1"/>
</dbReference>
<feature type="region of interest" description="Disordered" evidence="1">
    <location>
        <begin position="9"/>
        <end position="39"/>
    </location>
</feature>
<evidence type="ECO:0000256" key="1">
    <source>
        <dbReference type="SAM" id="MobiDB-lite"/>
    </source>
</evidence>
<name>A0ABU2F160_HALAR</name>
<accession>A0ABU2F160</accession>
<gene>
    <name evidence="2" type="ORF">NC662_11115</name>
</gene>
<protein>
    <submittedName>
        <fullName evidence="2">Uncharacterized protein</fullName>
    </submittedName>
</protein>
<organism evidence="2 3">
    <name type="scientific">Haloarcula argentinensis</name>
    <dbReference type="NCBI Taxonomy" id="43776"/>
    <lineage>
        <taxon>Archaea</taxon>
        <taxon>Methanobacteriati</taxon>
        <taxon>Methanobacteriota</taxon>
        <taxon>Stenosarchaea group</taxon>
        <taxon>Halobacteria</taxon>
        <taxon>Halobacteriales</taxon>
        <taxon>Haloarculaceae</taxon>
        <taxon>Haloarcula</taxon>
    </lineage>
</organism>
<proteinExistence type="predicted"/>
<dbReference type="RefSeq" id="WP_049944104.1">
    <property type="nucleotide sequence ID" value="NZ_BAABDY010000004.1"/>
</dbReference>
<comment type="caution">
    <text evidence="2">The sequence shown here is derived from an EMBL/GenBank/DDBJ whole genome shotgun (WGS) entry which is preliminary data.</text>
</comment>
<feature type="compositionally biased region" description="Low complexity" evidence="1">
    <location>
        <begin position="25"/>
        <end position="34"/>
    </location>
</feature>
<keyword evidence="3" id="KW-1185">Reference proteome</keyword>
<sequence>MSAGVLVVAGCSSNDDDSTNDEQATTTPTPTETPTPERETLVDETLYYRERYPFDLQAGQRLVITVDVERGGPVVVDVADAEAGESLFSDRVETQETFEVDLQSTGTHYVTFQNVSEASIEIVLVEATD</sequence>
<evidence type="ECO:0000313" key="2">
    <source>
        <dbReference type="EMBL" id="MDS0254259.1"/>
    </source>
</evidence>